<evidence type="ECO:0000313" key="2">
    <source>
        <dbReference type="Proteomes" id="UP000483820"/>
    </source>
</evidence>
<sequence length="142" mass="16984">MDFKWRPLIVSNAKHQEEKKKFYDTIKKMHERKNKEVNYFKRQQLKEDIDNKIVNWNHHWYRKSWNYFDPDFMSEEGLAKHAEVVYNTMGVGTFTFNTGRGKHSSNGVSANQMRLLTMFKGRPRCDVRIDGNNGGLVILKRW</sequence>
<evidence type="ECO:0000313" key="1">
    <source>
        <dbReference type="EMBL" id="KAF1767642.1"/>
    </source>
</evidence>
<accession>A0A6A5HPB5</accession>
<comment type="caution">
    <text evidence="1">The sequence shown here is derived from an EMBL/GenBank/DDBJ whole genome shotgun (WGS) entry which is preliminary data.</text>
</comment>
<dbReference type="KEGG" id="crq:GCK72_007601"/>
<proteinExistence type="predicted"/>
<gene>
    <name evidence="1" type="ORF">GCK72_007601</name>
</gene>
<organism evidence="1 2">
    <name type="scientific">Caenorhabditis remanei</name>
    <name type="common">Caenorhabditis vulgaris</name>
    <dbReference type="NCBI Taxonomy" id="31234"/>
    <lineage>
        <taxon>Eukaryota</taxon>
        <taxon>Metazoa</taxon>
        <taxon>Ecdysozoa</taxon>
        <taxon>Nematoda</taxon>
        <taxon>Chromadorea</taxon>
        <taxon>Rhabditida</taxon>
        <taxon>Rhabditina</taxon>
        <taxon>Rhabditomorpha</taxon>
        <taxon>Rhabditoidea</taxon>
        <taxon>Rhabditidae</taxon>
        <taxon>Peloderinae</taxon>
        <taxon>Caenorhabditis</taxon>
    </lineage>
</organism>
<dbReference type="RefSeq" id="XP_053590513.1">
    <property type="nucleotide sequence ID" value="XM_053726319.1"/>
</dbReference>
<protein>
    <recommendedName>
        <fullName evidence="3">Smr domain-containing protein</fullName>
    </recommendedName>
</protein>
<reference evidence="1 2" key="1">
    <citation type="submission" date="2019-12" db="EMBL/GenBank/DDBJ databases">
        <title>Chromosome-level assembly of the Caenorhabditis remanei genome.</title>
        <authorList>
            <person name="Teterina A.A."/>
            <person name="Willis J.H."/>
            <person name="Phillips P.C."/>
        </authorList>
    </citation>
    <scope>NUCLEOTIDE SEQUENCE [LARGE SCALE GENOMIC DNA]</scope>
    <source>
        <strain evidence="1 2">PX506</strain>
        <tissue evidence="1">Whole organism</tissue>
    </source>
</reference>
<evidence type="ECO:0008006" key="3">
    <source>
        <dbReference type="Google" id="ProtNLM"/>
    </source>
</evidence>
<name>A0A6A5HPB5_CAERE</name>
<dbReference type="CTD" id="78774462"/>
<dbReference type="GeneID" id="78774462"/>
<dbReference type="Proteomes" id="UP000483820">
    <property type="component" value="Chromosome II"/>
</dbReference>
<dbReference type="AlphaFoldDB" id="A0A6A5HPB5"/>
<dbReference type="EMBL" id="WUAV01000002">
    <property type="protein sequence ID" value="KAF1767642.1"/>
    <property type="molecule type" value="Genomic_DNA"/>
</dbReference>